<dbReference type="AlphaFoldDB" id="A0A0F9ELL4"/>
<proteinExistence type="predicted"/>
<accession>A0A0F9ELL4</accession>
<dbReference type="EMBL" id="LAZR01034271">
    <property type="protein sequence ID" value="KKL45770.1"/>
    <property type="molecule type" value="Genomic_DNA"/>
</dbReference>
<organism evidence="1">
    <name type="scientific">marine sediment metagenome</name>
    <dbReference type="NCBI Taxonomy" id="412755"/>
    <lineage>
        <taxon>unclassified sequences</taxon>
        <taxon>metagenomes</taxon>
        <taxon>ecological metagenomes</taxon>
    </lineage>
</organism>
<comment type="caution">
    <text evidence="1">The sequence shown here is derived from an EMBL/GenBank/DDBJ whole genome shotgun (WGS) entry which is preliminary data.</text>
</comment>
<protein>
    <submittedName>
        <fullName evidence="1">Uncharacterized protein</fullName>
    </submittedName>
</protein>
<evidence type="ECO:0000313" key="1">
    <source>
        <dbReference type="EMBL" id="KKL45770.1"/>
    </source>
</evidence>
<name>A0A0F9ELL4_9ZZZZ</name>
<gene>
    <name evidence="1" type="ORF">LCGC14_2352290</name>
</gene>
<sequence length="102" mass="11514">MEVGNIVTVTYQVGGMAVETLTGKYLGMKILPNTVNMGNAQDLVLLHLDSENTYINIQNIIRITVININCKCGHYQYAHDFGKEKCRVRGCKCKEYKEVTNE</sequence>
<reference evidence="1" key="1">
    <citation type="journal article" date="2015" name="Nature">
        <title>Complex archaea that bridge the gap between prokaryotes and eukaryotes.</title>
        <authorList>
            <person name="Spang A."/>
            <person name="Saw J.H."/>
            <person name="Jorgensen S.L."/>
            <person name="Zaremba-Niedzwiedzka K."/>
            <person name="Martijn J."/>
            <person name="Lind A.E."/>
            <person name="van Eijk R."/>
            <person name="Schleper C."/>
            <person name="Guy L."/>
            <person name="Ettema T.J."/>
        </authorList>
    </citation>
    <scope>NUCLEOTIDE SEQUENCE</scope>
</reference>